<dbReference type="SMART" id="SM00418">
    <property type="entry name" value="HTH_ARSR"/>
    <property type="match status" value="1"/>
</dbReference>
<dbReference type="InterPro" id="IPR036390">
    <property type="entry name" value="WH_DNA-bd_sf"/>
</dbReference>
<evidence type="ECO:0000256" key="3">
    <source>
        <dbReference type="ARBA" id="ARBA00023163"/>
    </source>
</evidence>
<dbReference type="PANTHER" id="PTHR43132:SF2">
    <property type="entry name" value="ARSENICAL RESISTANCE OPERON REPRESSOR ARSR-RELATED"/>
    <property type="match status" value="1"/>
</dbReference>
<evidence type="ECO:0000256" key="2">
    <source>
        <dbReference type="ARBA" id="ARBA00023125"/>
    </source>
</evidence>
<dbReference type="Gene3D" id="1.10.10.10">
    <property type="entry name" value="Winged helix-like DNA-binding domain superfamily/Winged helix DNA-binding domain"/>
    <property type="match status" value="1"/>
</dbReference>
<name>A0A6L9MEM0_9HYPH</name>
<dbReference type="Proteomes" id="UP000476332">
    <property type="component" value="Unassembled WGS sequence"/>
</dbReference>
<dbReference type="CDD" id="cd00090">
    <property type="entry name" value="HTH_ARSR"/>
    <property type="match status" value="1"/>
</dbReference>
<dbReference type="InterPro" id="IPR001845">
    <property type="entry name" value="HTH_ArsR_DNA-bd_dom"/>
</dbReference>
<dbReference type="PANTHER" id="PTHR43132">
    <property type="entry name" value="ARSENICAL RESISTANCE OPERON REPRESSOR ARSR-RELATED"/>
    <property type="match status" value="1"/>
</dbReference>
<dbReference type="InterPro" id="IPR036388">
    <property type="entry name" value="WH-like_DNA-bd_sf"/>
</dbReference>
<dbReference type="EMBL" id="JAAAMJ010000003">
    <property type="protein sequence ID" value="NDV86314.1"/>
    <property type="molecule type" value="Genomic_DNA"/>
</dbReference>
<dbReference type="GO" id="GO:0003677">
    <property type="term" value="F:DNA binding"/>
    <property type="evidence" value="ECO:0007669"/>
    <property type="project" value="UniProtKB-KW"/>
</dbReference>
<dbReference type="InterPro" id="IPR051011">
    <property type="entry name" value="Metal_resp_trans_reg"/>
</dbReference>
<dbReference type="RefSeq" id="WP_163043068.1">
    <property type="nucleotide sequence ID" value="NZ_JAAAMJ010000003.1"/>
</dbReference>
<evidence type="ECO:0000313" key="5">
    <source>
        <dbReference type="EMBL" id="NDV86314.1"/>
    </source>
</evidence>
<dbReference type="GO" id="GO:0003700">
    <property type="term" value="F:DNA-binding transcription factor activity"/>
    <property type="evidence" value="ECO:0007669"/>
    <property type="project" value="InterPro"/>
</dbReference>
<sequence>MIDETAVAALAALAHADRLSAFRMLVRAGPNGMPSGEIATRLAIAPTRMSFHLAALERSGLVRSWRDGRRIRYAAHFDAMRGLLAFLTEDCCEGHPEICGITADPCGCDEEQNNAKSQQVRAFVPAGEERR</sequence>
<keyword evidence="6" id="KW-1185">Reference proteome</keyword>
<organism evidence="5 6">
    <name type="scientific">Aurantimonas aggregata</name>
    <dbReference type="NCBI Taxonomy" id="2047720"/>
    <lineage>
        <taxon>Bacteria</taxon>
        <taxon>Pseudomonadati</taxon>
        <taxon>Pseudomonadota</taxon>
        <taxon>Alphaproteobacteria</taxon>
        <taxon>Hyphomicrobiales</taxon>
        <taxon>Aurantimonadaceae</taxon>
        <taxon>Aurantimonas</taxon>
    </lineage>
</organism>
<keyword evidence="2" id="KW-0238">DNA-binding</keyword>
<dbReference type="SUPFAM" id="SSF46785">
    <property type="entry name" value="Winged helix' DNA-binding domain"/>
    <property type="match status" value="1"/>
</dbReference>
<comment type="caution">
    <text evidence="5">The sequence shown here is derived from an EMBL/GenBank/DDBJ whole genome shotgun (WGS) entry which is preliminary data.</text>
</comment>
<gene>
    <name evidence="5" type="ORF">GTW51_06320</name>
</gene>
<proteinExistence type="predicted"/>
<dbReference type="InterPro" id="IPR011991">
    <property type="entry name" value="ArsR-like_HTH"/>
</dbReference>
<protein>
    <submittedName>
        <fullName evidence="5">Helix-turn-helix domain-containing protein</fullName>
    </submittedName>
</protein>
<reference evidence="5 6" key="1">
    <citation type="submission" date="2020-01" db="EMBL/GenBank/DDBJ databases">
        <title>Genomes of bacteria type strains.</title>
        <authorList>
            <person name="Chen J."/>
            <person name="Zhu S."/>
            <person name="Chen J."/>
        </authorList>
    </citation>
    <scope>NUCLEOTIDE SEQUENCE [LARGE SCALE GENOMIC DNA]</scope>
    <source>
        <strain evidence="5 6">KCTC 52919</strain>
    </source>
</reference>
<dbReference type="Pfam" id="PF12840">
    <property type="entry name" value="HTH_20"/>
    <property type="match status" value="1"/>
</dbReference>
<dbReference type="AlphaFoldDB" id="A0A6L9MEM0"/>
<feature type="domain" description="HTH arsR-type" evidence="4">
    <location>
        <begin position="1"/>
        <end position="95"/>
    </location>
</feature>
<evidence type="ECO:0000256" key="1">
    <source>
        <dbReference type="ARBA" id="ARBA00023015"/>
    </source>
</evidence>
<keyword evidence="1" id="KW-0805">Transcription regulation</keyword>
<evidence type="ECO:0000259" key="4">
    <source>
        <dbReference type="PROSITE" id="PS50987"/>
    </source>
</evidence>
<evidence type="ECO:0000313" key="6">
    <source>
        <dbReference type="Proteomes" id="UP000476332"/>
    </source>
</evidence>
<dbReference type="PROSITE" id="PS50987">
    <property type="entry name" value="HTH_ARSR_2"/>
    <property type="match status" value="1"/>
</dbReference>
<accession>A0A6L9MEM0</accession>
<keyword evidence="3" id="KW-0804">Transcription</keyword>